<organism evidence="1 2">
    <name type="scientific">Alloscardovia omnicolens</name>
    <dbReference type="NCBI Taxonomy" id="419015"/>
    <lineage>
        <taxon>Bacteria</taxon>
        <taxon>Bacillati</taxon>
        <taxon>Actinomycetota</taxon>
        <taxon>Actinomycetes</taxon>
        <taxon>Bifidobacteriales</taxon>
        <taxon>Bifidobacteriaceae</taxon>
        <taxon>Alloscardovia</taxon>
    </lineage>
</organism>
<accession>A0A2I1M622</accession>
<sequence length="323" mass="34944">MSSVSESITEHITIGDIRRRYGIATAGSRHDAVTLTSVADALEDITPGALYISATSQYDERIVHAAAKRGAYAIVFMVSDFSETVKTHALPANTEIPVLFAQLNNDARARIASDMAGHPASAMAIFAVQGDRDGAVIEQLHDILHYLGNPMGVIDGRGGISLDRNIGVHTPFSPLDVQRMLSIMAEDGATSVIIHVDDAVLESLALTQVGVDVYTNTIHESLNVPEIEPRRAFLNRKQAEEKKTELKKIAEQNLHTYGAEISDATMCVETTEEARLLVNETLGEKVAKQHKSIATAVTMIMAAGVKKTSIKSALRLSQEMKAE</sequence>
<dbReference type="RefSeq" id="WP_049188539.1">
    <property type="nucleotide sequence ID" value="NZ_CAUPEW010000001.1"/>
</dbReference>
<evidence type="ECO:0000313" key="2">
    <source>
        <dbReference type="Proteomes" id="UP000242263"/>
    </source>
</evidence>
<comment type="caution">
    <text evidence="1">The sequence shown here is derived from an EMBL/GenBank/DDBJ whole genome shotgun (WGS) entry which is preliminary data.</text>
</comment>
<gene>
    <name evidence="1" type="ORF">CYJ32_04230</name>
</gene>
<proteinExistence type="predicted"/>
<reference evidence="1 2" key="1">
    <citation type="submission" date="2017-12" db="EMBL/GenBank/DDBJ databases">
        <title>Phylogenetic diversity of female urinary microbiome.</title>
        <authorList>
            <person name="Thomas-White K."/>
            <person name="Wolfe A.J."/>
        </authorList>
    </citation>
    <scope>NUCLEOTIDE SEQUENCE [LARGE SCALE GENOMIC DNA]</scope>
    <source>
        <strain evidence="1 2">UMB0064</strain>
    </source>
</reference>
<dbReference type="EMBL" id="PKGU01000002">
    <property type="protein sequence ID" value="PKZ15576.1"/>
    <property type="molecule type" value="Genomic_DNA"/>
</dbReference>
<evidence type="ECO:0000313" key="1">
    <source>
        <dbReference type="EMBL" id="PKZ15576.1"/>
    </source>
</evidence>
<dbReference type="AlphaFoldDB" id="A0A2I1M622"/>
<protein>
    <recommendedName>
        <fullName evidence="3">UDP-N-acetylmuramyl peptide synthase</fullName>
    </recommendedName>
</protein>
<name>A0A2I1M622_9BIFI</name>
<evidence type="ECO:0008006" key="3">
    <source>
        <dbReference type="Google" id="ProtNLM"/>
    </source>
</evidence>
<dbReference type="Proteomes" id="UP000242263">
    <property type="component" value="Unassembled WGS sequence"/>
</dbReference>